<feature type="chain" id="PRO_5016089329" description="Secretion system C-terminal sorting domain-containing protein" evidence="1">
    <location>
        <begin position="19"/>
        <end position="321"/>
    </location>
</feature>
<feature type="domain" description="Secretion system C-terminal sorting" evidence="2">
    <location>
        <begin position="251"/>
        <end position="320"/>
    </location>
</feature>
<keyword evidence="1" id="KW-0732">Signal</keyword>
<dbReference type="Gene3D" id="2.60.120.200">
    <property type="match status" value="1"/>
</dbReference>
<dbReference type="Pfam" id="PF18962">
    <property type="entry name" value="Por_Secre_tail"/>
    <property type="match status" value="1"/>
</dbReference>
<comment type="caution">
    <text evidence="3">The sequence shown here is derived from an EMBL/GenBank/DDBJ whole genome shotgun (WGS) entry which is preliminary data.</text>
</comment>
<evidence type="ECO:0000259" key="2">
    <source>
        <dbReference type="Pfam" id="PF18962"/>
    </source>
</evidence>
<proteinExistence type="predicted"/>
<accession>A0A2W5E8E6</accession>
<name>A0A2W5E8E6_9SPHI</name>
<dbReference type="AlphaFoldDB" id="A0A2W5E8E6"/>
<evidence type="ECO:0000313" key="3">
    <source>
        <dbReference type="EMBL" id="PZP38384.1"/>
    </source>
</evidence>
<evidence type="ECO:0000256" key="1">
    <source>
        <dbReference type="SAM" id="SignalP"/>
    </source>
</evidence>
<dbReference type="InterPro" id="IPR013320">
    <property type="entry name" value="ConA-like_dom_sf"/>
</dbReference>
<evidence type="ECO:0000313" key="4">
    <source>
        <dbReference type="Proteomes" id="UP000249645"/>
    </source>
</evidence>
<protein>
    <recommendedName>
        <fullName evidence="2">Secretion system C-terminal sorting domain-containing protein</fullName>
    </recommendedName>
</protein>
<reference evidence="3 4" key="1">
    <citation type="submission" date="2017-11" db="EMBL/GenBank/DDBJ databases">
        <title>Infants hospitalized years apart are colonized by the same room-sourced microbial strains.</title>
        <authorList>
            <person name="Brooks B."/>
            <person name="Olm M.R."/>
            <person name="Firek B.A."/>
            <person name="Baker R."/>
            <person name="Thomas B.C."/>
            <person name="Morowitz M.J."/>
            <person name="Banfield J.F."/>
        </authorList>
    </citation>
    <scope>NUCLEOTIDE SEQUENCE [LARGE SCALE GENOMIC DNA]</scope>
    <source>
        <strain evidence="3">S2_009_000_R2_76</strain>
    </source>
</reference>
<dbReference type="NCBIfam" id="TIGR04183">
    <property type="entry name" value="Por_Secre_tail"/>
    <property type="match status" value="1"/>
</dbReference>
<dbReference type="Proteomes" id="UP000249645">
    <property type="component" value="Unassembled WGS sequence"/>
</dbReference>
<dbReference type="InterPro" id="IPR026444">
    <property type="entry name" value="Secre_tail"/>
</dbReference>
<dbReference type="SUPFAM" id="SSF49899">
    <property type="entry name" value="Concanavalin A-like lectins/glucanases"/>
    <property type="match status" value="1"/>
</dbReference>
<dbReference type="EMBL" id="QFOI01000774">
    <property type="protein sequence ID" value="PZP38384.1"/>
    <property type="molecule type" value="Genomic_DNA"/>
</dbReference>
<sequence length="321" mass="34815">MKKIYLLASIMVMAAANAQVSIDDNFESYTAGSYFGGHWSNWSGATGGENLVVTTTQAASGTKSGTISVDGQDVILKIPTVYTGVHTYQWKMLVPANKSAWMAFMEDTSTPSAYGDDSMPFKLNFNTNTFIGDDNYDNKMYLSLYASDTSVSLTPPIDYPIGQWATYKVVFDLDSAIVSFYINGTKIIETDYTAPGLSVGGADLWKFDTGNIFITGSTSTNDPCEWYIDDFVYGEGDLATTEVTANSFSVYPTLVSNQVFNVSGKSKISSVEVYNIAGQQVLKLAPNATSVEVNTSKLVPGTYIVNVTGEQTKLSKKIIVK</sequence>
<dbReference type="GO" id="GO:0004553">
    <property type="term" value="F:hydrolase activity, hydrolyzing O-glycosyl compounds"/>
    <property type="evidence" value="ECO:0007669"/>
    <property type="project" value="UniProtKB-ARBA"/>
</dbReference>
<feature type="signal peptide" evidence="1">
    <location>
        <begin position="1"/>
        <end position="18"/>
    </location>
</feature>
<gene>
    <name evidence="3" type="ORF">DI598_20925</name>
</gene>
<organism evidence="3 4">
    <name type="scientific">Pseudopedobacter saltans</name>
    <dbReference type="NCBI Taxonomy" id="151895"/>
    <lineage>
        <taxon>Bacteria</taxon>
        <taxon>Pseudomonadati</taxon>
        <taxon>Bacteroidota</taxon>
        <taxon>Sphingobacteriia</taxon>
        <taxon>Sphingobacteriales</taxon>
        <taxon>Sphingobacteriaceae</taxon>
        <taxon>Pseudopedobacter</taxon>
    </lineage>
</organism>
<dbReference type="GO" id="GO:0005975">
    <property type="term" value="P:carbohydrate metabolic process"/>
    <property type="evidence" value="ECO:0007669"/>
    <property type="project" value="UniProtKB-ARBA"/>
</dbReference>